<evidence type="ECO:0000256" key="5">
    <source>
        <dbReference type="ARBA" id="ARBA00023034"/>
    </source>
</evidence>
<dbReference type="GO" id="GO:0015031">
    <property type="term" value="P:protein transport"/>
    <property type="evidence" value="ECO:0007669"/>
    <property type="project" value="UniProtKB-KW"/>
</dbReference>
<dbReference type="EMBL" id="ML119736">
    <property type="protein sequence ID" value="RPA76839.1"/>
    <property type="molecule type" value="Genomic_DNA"/>
</dbReference>
<proteinExistence type="inferred from homology"/>
<dbReference type="InterPro" id="IPR012501">
    <property type="entry name" value="Vps54_C"/>
</dbReference>
<evidence type="ECO:0000256" key="2">
    <source>
        <dbReference type="ARBA" id="ARBA00009150"/>
    </source>
</evidence>
<feature type="compositionally biased region" description="Low complexity" evidence="8">
    <location>
        <begin position="503"/>
        <end position="518"/>
    </location>
</feature>
<feature type="region of interest" description="Disordered" evidence="8">
    <location>
        <begin position="499"/>
        <end position="525"/>
    </location>
</feature>
<protein>
    <submittedName>
        <fullName evidence="10">Vps54-domain-containing protein</fullName>
    </submittedName>
</protein>
<comment type="subcellular location">
    <subcellularLocation>
        <location evidence="1">Golgi apparatus</location>
        <location evidence="1">trans-Golgi network</location>
    </subcellularLocation>
</comment>
<dbReference type="Pfam" id="PF07928">
    <property type="entry name" value="Vps54"/>
    <property type="match status" value="1"/>
</dbReference>
<evidence type="ECO:0000256" key="1">
    <source>
        <dbReference type="ARBA" id="ARBA00004601"/>
    </source>
</evidence>
<feature type="compositionally biased region" description="Low complexity" evidence="8">
    <location>
        <begin position="1"/>
        <end position="24"/>
    </location>
</feature>
<evidence type="ECO:0000256" key="8">
    <source>
        <dbReference type="SAM" id="MobiDB-lite"/>
    </source>
</evidence>
<keyword evidence="11" id="KW-1185">Reference proteome</keyword>
<gene>
    <name evidence="10" type="ORF">BJ508DRAFT_379236</name>
</gene>
<dbReference type="GO" id="GO:0042147">
    <property type="term" value="P:retrograde transport, endosome to Golgi"/>
    <property type="evidence" value="ECO:0007669"/>
    <property type="project" value="InterPro"/>
</dbReference>
<keyword evidence="5" id="KW-0333">Golgi apparatus</keyword>
<evidence type="ECO:0000259" key="9">
    <source>
        <dbReference type="Pfam" id="PF07928"/>
    </source>
</evidence>
<feature type="domain" description="Vacuolar protein sorting-associated protein 54 C-terminal" evidence="9">
    <location>
        <begin position="776"/>
        <end position="907"/>
    </location>
</feature>
<dbReference type="GO" id="GO:0006896">
    <property type="term" value="P:Golgi to vacuole transport"/>
    <property type="evidence" value="ECO:0007669"/>
    <property type="project" value="TreeGrafter"/>
</dbReference>
<dbReference type="STRING" id="1160509.A0A3N4HT11"/>
<sequence>MPSSRTSSDSSSLLSRSTSQLDLTSPPPSTAALHRLRPRRGSTASSILSLNSSATALDWKGAREAGPASISALIDNTTARTVIPRPTTRDIPPVNLTPIPKLKPSDFAPYLAIAGEFEKYRRAKDAGLEEHLRLTRNEPISPVPSIAELTGLPPLPNVEPVRKRRGNLSATPLSTVPSVYFDENFRLENPRIFDVVSERSDIIRQASPAPSEISSLSNREVVGTRKALASNAILQEKLSWYMDTVEVHLIASISTASNSFFAALGDLRDLHSEAATSVEKIEELRKQLREVDDAQAVKGLEIVRLRRRRDNVDKLRRCVEQMERVVNGVDDAEGLLARGEVDAALQKVETVERCIAGRGEGEVDLRQARALEPLMSNMSDLRSRIGTGFQAQFVETLVGDLRRHVASVPVTETLKRFTKSFQRDQLQRSSNRRSTDGQILSPAAVPPAYAELPDELREKLKSSLISLQKANCITAAIQAYRDEVTKELRAIIKRHLPSDDDASSLASGRSGTTTGGRASRNRAEKTAALARALRNLGPAEAETLLTQTYVNISELARRLGTQQKLLLDITMTLDTTPGGLLSPPLHRSNSGFFNHPATPQPEDAATAVFTGLSDIIAPLLDAATAKLTKVVRIRKENVPRYTPREFYRYLTLNKLFSSECEAVSGRIPQGLQTVIGEQVVEWVRGFAEEQKRGLAAEMEREKWAGRDFDEAAQRSLSRVLEAGEGEVEWWGRCGVLYEEEVVKEGEGEAKEGGVEGLAMMSPDPKDKIRHAVVEGERFVLPGASLALLRGLDAFGEMVVMVPGMAIEIASSLLDYITVFNTLARQLILLAGATKSAGLKHITTKHLAITSRALSFTLLLLPPILALLRRHARTVPPQVVARFDVLRRDLEDHKATLSAKFVSLMSDRLQGHMATIAALDWNGVKEEEVGQPRQYMETLVKATSVLYKVLDKFLPEREVEELILVKRT</sequence>
<dbReference type="PANTHER" id="PTHR12965:SF0">
    <property type="entry name" value="VACUOLAR PROTEIN SORTING-ASSOCIATED PROTEIN 54"/>
    <property type="match status" value="1"/>
</dbReference>
<feature type="region of interest" description="Disordered" evidence="8">
    <location>
        <begin position="422"/>
        <end position="445"/>
    </location>
</feature>
<dbReference type="GO" id="GO:0019905">
    <property type="term" value="F:syntaxin binding"/>
    <property type="evidence" value="ECO:0007669"/>
    <property type="project" value="TreeGrafter"/>
</dbReference>
<feature type="region of interest" description="Disordered" evidence="8">
    <location>
        <begin position="1"/>
        <end position="45"/>
    </location>
</feature>
<keyword evidence="4" id="KW-0653">Protein transport</keyword>
<evidence type="ECO:0000313" key="10">
    <source>
        <dbReference type="EMBL" id="RPA76839.1"/>
    </source>
</evidence>
<dbReference type="AlphaFoldDB" id="A0A3N4HT11"/>
<evidence type="ECO:0000256" key="6">
    <source>
        <dbReference type="ARBA" id="ARBA00023054"/>
    </source>
</evidence>
<dbReference type="PANTHER" id="PTHR12965">
    <property type="entry name" value="VACUOLAR PROTEIN SORTING 54"/>
    <property type="match status" value="1"/>
</dbReference>
<keyword evidence="3" id="KW-0813">Transport</keyword>
<reference evidence="10 11" key="1">
    <citation type="journal article" date="2018" name="Nat. Ecol. Evol.">
        <title>Pezizomycetes genomes reveal the molecular basis of ectomycorrhizal truffle lifestyle.</title>
        <authorList>
            <person name="Murat C."/>
            <person name="Payen T."/>
            <person name="Noel B."/>
            <person name="Kuo A."/>
            <person name="Morin E."/>
            <person name="Chen J."/>
            <person name="Kohler A."/>
            <person name="Krizsan K."/>
            <person name="Balestrini R."/>
            <person name="Da Silva C."/>
            <person name="Montanini B."/>
            <person name="Hainaut M."/>
            <person name="Levati E."/>
            <person name="Barry K.W."/>
            <person name="Belfiori B."/>
            <person name="Cichocki N."/>
            <person name="Clum A."/>
            <person name="Dockter R.B."/>
            <person name="Fauchery L."/>
            <person name="Guy J."/>
            <person name="Iotti M."/>
            <person name="Le Tacon F."/>
            <person name="Lindquist E.A."/>
            <person name="Lipzen A."/>
            <person name="Malagnac F."/>
            <person name="Mello A."/>
            <person name="Molinier V."/>
            <person name="Miyauchi S."/>
            <person name="Poulain J."/>
            <person name="Riccioni C."/>
            <person name="Rubini A."/>
            <person name="Sitrit Y."/>
            <person name="Splivallo R."/>
            <person name="Traeger S."/>
            <person name="Wang M."/>
            <person name="Zifcakova L."/>
            <person name="Wipf D."/>
            <person name="Zambonelli A."/>
            <person name="Paolocci F."/>
            <person name="Nowrousian M."/>
            <person name="Ottonello S."/>
            <person name="Baldrian P."/>
            <person name="Spatafora J.W."/>
            <person name="Henrissat B."/>
            <person name="Nagy L.G."/>
            <person name="Aury J.M."/>
            <person name="Wincker P."/>
            <person name="Grigoriev I.V."/>
            <person name="Bonfante P."/>
            <person name="Martin F.M."/>
        </authorList>
    </citation>
    <scope>NUCLEOTIDE SEQUENCE [LARGE SCALE GENOMIC DNA]</scope>
    <source>
        <strain evidence="10 11">RN42</strain>
    </source>
</reference>
<dbReference type="GO" id="GO:0000938">
    <property type="term" value="C:GARP complex"/>
    <property type="evidence" value="ECO:0007669"/>
    <property type="project" value="InterPro"/>
</dbReference>
<evidence type="ECO:0000256" key="7">
    <source>
        <dbReference type="SAM" id="Coils"/>
    </source>
</evidence>
<dbReference type="GO" id="GO:0005829">
    <property type="term" value="C:cytosol"/>
    <property type="evidence" value="ECO:0007669"/>
    <property type="project" value="GOC"/>
</dbReference>
<evidence type="ECO:0000256" key="3">
    <source>
        <dbReference type="ARBA" id="ARBA00022448"/>
    </source>
</evidence>
<evidence type="ECO:0000256" key="4">
    <source>
        <dbReference type="ARBA" id="ARBA00022927"/>
    </source>
</evidence>
<dbReference type="Proteomes" id="UP000275078">
    <property type="component" value="Unassembled WGS sequence"/>
</dbReference>
<evidence type="ECO:0000313" key="11">
    <source>
        <dbReference type="Proteomes" id="UP000275078"/>
    </source>
</evidence>
<accession>A0A3N4HT11</accession>
<name>A0A3N4HT11_ASCIM</name>
<dbReference type="OrthoDB" id="10259024at2759"/>
<keyword evidence="6 7" id="KW-0175">Coiled coil</keyword>
<comment type="similarity">
    <text evidence="2">Belongs to the VPS54 family.</text>
</comment>
<dbReference type="InterPro" id="IPR039745">
    <property type="entry name" value="Vps54"/>
</dbReference>
<feature type="coiled-coil region" evidence="7">
    <location>
        <begin position="267"/>
        <end position="294"/>
    </location>
</feature>
<organism evidence="10 11">
    <name type="scientific">Ascobolus immersus RN42</name>
    <dbReference type="NCBI Taxonomy" id="1160509"/>
    <lineage>
        <taxon>Eukaryota</taxon>
        <taxon>Fungi</taxon>
        <taxon>Dikarya</taxon>
        <taxon>Ascomycota</taxon>
        <taxon>Pezizomycotina</taxon>
        <taxon>Pezizomycetes</taxon>
        <taxon>Pezizales</taxon>
        <taxon>Ascobolaceae</taxon>
        <taxon>Ascobolus</taxon>
    </lineage>
</organism>